<accession>A0A9Q6A285</accession>
<dbReference type="AlphaFoldDB" id="A0A9Q6A285"/>
<protein>
    <submittedName>
        <fullName evidence="1">Uncharacterized protein</fullName>
    </submittedName>
</protein>
<dbReference type="EMBL" id="NCMJ01000043">
    <property type="protein sequence ID" value="PLE28283.1"/>
    <property type="molecule type" value="Genomic_DNA"/>
</dbReference>
<evidence type="ECO:0000313" key="1">
    <source>
        <dbReference type="EMBL" id="PLE28283.1"/>
    </source>
</evidence>
<gene>
    <name evidence="1" type="ORF">B6I68_07965</name>
</gene>
<evidence type="ECO:0000313" key="2">
    <source>
        <dbReference type="Proteomes" id="UP000234439"/>
    </source>
</evidence>
<proteinExistence type="predicted"/>
<sequence length="74" mass="8394">MPLSYLVVGLSFRLLQLCLKGSNGKSERSPGKSVARTIRYVSIRYRISIAYISARSSERAFFRLIKALQLTKNI</sequence>
<name>A0A9Q6A285_KLEPN</name>
<dbReference type="Proteomes" id="UP000234439">
    <property type="component" value="Unassembled WGS sequence"/>
</dbReference>
<reference evidence="1 2" key="1">
    <citation type="journal article" date="2017" name="J. Infect. Dis.">
        <title>An Analysis of the Epidemic of Klebsiella pneumoniae Carbapenemase-Producing K. pneumoniae: Convergence of Two Evolutionary Mechanisms Creates the Perfect Storm.</title>
        <authorList>
            <person name="Rojas L.J."/>
            <person name="Weinstock G.M."/>
            <person name="De La Cadena E."/>
            <person name="Diaz L."/>
            <person name="Rios R."/>
            <person name="Hanson B.M."/>
            <person name="Brown J.S."/>
            <person name="Vats P."/>
            <person name="Phillips D.S."/>
            <person name="Nguyen H."/>
            <person name="Hujer K.M."/>
            <person name="Correa A."/>
            <person name="Adams M.D."/>
            <person name="Perez F."/>
            <person name="Sodergren E."/>
            <person name="Narechania A."/>
            <person name="Planet P.J."/>
            <person name="Villegas M.V."/>
            <person name="Bonomo R.A."/>
            <person name="Arias C.A."/>
        </authorList>
    </citation>
    <scope>NUCLEOTIDE SEQUENCE [LARGE SCALE GENOMIC DNA]</scope>
    <source>
        <strain evidence="1 2">COL-Kpn30</strain>
    </source>
</reference>
<comment type="caution">
    <text evidence="1">The sequence shown here is derived from an EMBL/GenBank/DDBJ whole genome shotgun (WGS) entry which is preliminary data.</text>
</comment>
<organism evidence="1 2">
    <name type="scientific">Klebsiella pneumoniae</name>
    <dbReference type="NCBI Taxonomy" id="573"/>
    <lineage>
        <taxon>Bacteria</taxon>
        <taxon>Pseudomonadati</taxon>
        <taxon>Pseudomonadota</taxon>
        <taxon>Gammaproteobacteria</taxon>
        <taxon>Enterobacterales</taxon>
        <taxon>Enterobacteriaceae</taxon>
        <taxon>Klebsiella/Raoultella group</taxon>
        <taxon>Klebsiella</taxon>
        <taxon>Klebsiella pneumoniae complex</taxon>
    </lineage>
</organism>